<dbReference type="OrthoDB" id="428854at2759"/>
<organism evidence="13 14">
    <name type="scientific">Aspergillus versicolor CBS 583.65</name>
    <dbReference type="NCBI Taxonomy" id="1036611"/>
    <lineage>
        <taxon>Eukaryota</taxon>
        <taxon>Fungi</taxon>
        <taxon>Dikarya</taxon>
        <taxon>Ascomycota</taxon>
        <taxon>Pezizomycotina</taxon>
        <taxon>Eurotiomycetes</taxon>
        <taxon>Eurotiomycetidae</taxon>
        <taxon>Eurotiales</taxon>
        <taxon>Aspergillaceae</taxon>
        <taxon>Aspergillus</taxon>
        <taxon>Aspergillus subgen. Nidulantes</taxon>
    </lineage>
</organism>
<evidence type="ECO:0000259" key="11">
    <source>
        <dbReference type="Pfam" id="PF13878"/>
    </source>
</evidence>
<feature type="compositionally biased region" description="Basic and acidic residues" evidence="10">
    <location>
        <begin position="519"/>
        <end position="535"/>
    </location>
</feature>
<dbReference type="GO" id="GO:0061733">
    <property type="term" value="F:protein-lysine-acetyltransferase activity"/>
    <property type="evidence" value="ECO:0007669"/>
    <property type="project" value="TreeGrafter"/>
</dbReference>
<dbReference type="VEuPathDB" id="FungiDB:ASPVEDRAFT_61319"/>
<keyword evidence="4" id="KW-0479">Metal-binding</keyword>
<evidence type="ECO:0000256" key="4">
    <source>
        <dbReference type="ARBA" id="ARBA00022723"/>
    </source>
</evidence>
<keyword evidence="5" id="KW-0863">Zinc-finger</keyword>
<dbReference type="InterPro" id="IPR028005">
    <property type="entry name" value="AcTrfase_ESCO_Znf_dom"/>
</dbReference>
<feature type="compositionally biased region" description="Polar residues" evidence="10">
    <location>
        <begin position="754"/>
        <end position="789"/>
    </location>
</feature>
<comment type="subcellular location">
    <subcellularLocation>
        <location evidence="1">Nucleus</location>
    </subcellularLocation>
</comment>
<feature type="region of interest" description="Disordered" evidence="10">
    <location>
        <begin position="1"/>
        <end position="137"/>
    </location>
</feature>
<keyword evidence="8" id="KW-0131">Cell cycle</keyword>
<evidence type="ECO:0008006" key="15">
    <source>
        <dbReference type="Google" id="ProtNLM"/>
    </source>
</evidence>
<evidence type="ECO:0000256" key="2">
    <source>
        <dbReference type="ARBA" id="ARBA00005816"/>
    </source>
</evidence>
<dbReference type="GeneID" id="63731073"/>
<accession>A0A1L9PGN3</accession>
<sequence length="861" mass="94345">MMKTYGRSSWRVYDDDQRPAAKKRRVLSDNESDAAEKSIEYAIRESTANVRSSPSRRNSLALSDGSQDTELSTPPSSPPPRLSPPPQNTRKPTFSFLKRKHSTTKEGSNGTPLSEVNSNSVRASADPPKKKTAIQAPQQPALKQMQLDLGHEVRKTCATCGMEYVPSNTEDSSLHKKFHDMNSTGVDLGKAFMRANASRWVYEATRFDEGYVVIVDRKSSPTAKNQAKKVLEVISKELSSPVIEDEVLWSQTEPPKHLRKNGESERVDRYKVFLHMKDSRCVGACLTERIWESHAVDKASLQADGTDSAVTVRDETRSAIVGISRIWTSGSSRRKGIAMDLLDCVVSNFIYGMEIPKDQVAFSQPTNSGKNLAQAFFGAENEWHVYKETHRHQPHSSPSITSPPNIPDSMFLGHPLNPPVATDQTNLQSRSASASTTPPPTVSAPDPDDSVTSDDQSTSDPFSRDVDVSDYEAERAKTSSEAPATASFDVQQRHQGTTRTTTLSSQSSTETGHSGDQNPKTDNRVHCENGGELRESMVITSSLPSRQTPASMVESGRDGTVDEPPPYTHSRRSSQPVSLEPGIDPNALVTRSGNRDRVPPPPPKSHHGKLISPDLSITPPASQTAPGKASSRVSFHGTSPVPLVSPPRIPKTAPDYFGTPSSQSTAPTDTLRRSKSQYKRPPTPPLSRRHSQMRRSKSTLSKPSSSQLSESHSAIETTASTPSSPGSRSLTPSLRSRDSRSDQIILDDSKPNFILQSENITPSSMQPTEVSLGTQPNPRTASKRSSLLNTLPPPPPPRRTRGSNYSNDNNRPVSLRSEQRADEPGDFVSHPSNATDILADLSRLQKEVDDLRGHYENRRAQ</sequence>
<gene>
    <name evidence="13" type="ORF">ASPVEDRAFT_61319</name>
</gene>
<evidence type="ECO:0000313" key="14">
    <source>
        <dbReference type="Proteomes" id="UP000184073"/>
    </source>
</evidence>
<feature type="compositionally biased region" description="Basic and acidic residues" evidence="10">
    <location>
        <begin position="34"/>
        <end position="43"/>
    </location>
</feature>
<reference evidence="14" key="1">
    <citation type="journal article" date="2017" name="Genome Biol.">
        <title>Comparative genomics reveals high biological diversity and specific adaptations in the industrially and medically important fungal genus Aspergillus.</title>
        <authorList>
            <person name="de Vries R.P."/>
            <person name="Riley R."/>
            <person name="Wiebenga A."/>
            <person name="Aguilar-Osorio G."/>
            <person name="Amillis S."/>
            <person name="Uchima C.A."/>
            <person name="Anderluh G."/>
            <person name="Asadollahi M."/>
            <person name="Askin M."/>
            <person name="Barry K."/>
            <person name="Battaglia E."/>
            <person name="Bayram O."/>
            <person name="Benocci T."/>
            <person name="Braus-Stromeyer S.A."/>
            <person name="Caldana C."/>
            <person name="Canovas D."/>
            <person name="Cerqueira G.C."/>
            <person name="Chen F."/>
            <person name="Chen W."/>
            <person name="Choi C."/>
            <person name="Clum A."/>
            <person name="Dos Santos R.A."/>
            <person name="Damasio A.R."/>
            <person name="Diallinas G."/>
            <person name="Emri T."/>
            <person name="Fekete E."/>
            <person name="Flipphi M."/>
            <person name="Freyberg S."/>
            <person name="Gallo A."/>
            <person name="Gournas C."/>
            <person name="Habgood R."/>
            <person name="Hainaut M."/>
            <person name="Harispe M.L."/>
            <person name="Henrissat B."/>
            <person name="Hilden K.S."/>
            <person name="Hope R."/>
            <person name="Hossain A."/>
            <person name="Karabika E."/>
            <person name="Karaffa L."/>
            <person name="Karanyi Z."/>
            <person name="Krasevec N."/>
            <person name="Kuo A."/>
            <person name="Kusch H."/>
            <person name="LaButti K."/>
            <person name="Lagendijk E.L."/>
            <person name="Lapidus A."/>
            <person name="Levasseur A."/>
            <person name="Lindquist E."/>
            <person name="Lipzen A."/>
            <person name="Logrieco A.F."/>
            <person name="MacCabe A."/>
            <person name="Maekelae M.R."/>
            <person name="Malavazi I."/>
            <person name="Melin P."/>
            <person name="Meyer V."/>
            <person name="Mielnichuk N."/>
            <person name="Miskei M."/>
            <person name="Molnar A.P."/>
            <person name="Mule G."/>
            <person name="Ngan C.Y."/>
            <person name="Orejas M."/>
            <person name="Orosz E."/>
            <person name="Ouedraogo J.P."/>
            <person name="Overkamp K.M."/>
            <person name="Park H.-S."/>
            <person name="Perrone G."/>
            <person name="Piumi F."/>
            <person name="Punt P.J."/>
            <person name="Ram A.F."/>
            <person name="Ramon A."/>
            <person name="Rauscher S."/>
            <person name="Record E."/>
            <person name="Riano-Pachon D.M."/>
            <person name="Robert V."/>
            <person name="Roehrig J."/>
            <person name="Ruller R."/>
            <person name="Salamov A."/>
            <person name="Salih N.S."/>
            <person name="Samson R.A."/>
            <person name="Sandor E."/>
            <person name="Sanguinetti M."/>
            <person name="Schuetze T."/>
            <person name="Sepcic K."/>
            <person name="Shelest E."/>
            <person name="Sherlock G."/>
            <person name="Sophianopoulou V."/>
            <person name="Squina F.M."/>
            <person name="Sun H."/>
            <person name="Susca A."/>
            <person name="Todd R.B."/>
            <person name="Tsang A."/>
            <person name="Unkles S.E."/>
            <person name="van de Wiele N."/>
            <person name="van Rossen-Uffink D."/>
            <person name="Oliveira J.V."/>
            <person name="Vesth T.C."/>
            <person name="Visser J."/>
            <person name="Yu J.-H."/>
            <person name="Zhou M."/>
            <person name="Andersen M.R."/>
            <person name="Archer D.B."/>
            <person name="Baker S.E."/>
            <person name="Benoit I."/>
            <person name="Brakhage A.A."/>
            <person name="Braus G.H."/>
            <person name="Fischer R."/>
            <person name="Frisvad J.C."/>
            <person name="Goldman G.H."/>
            <person name="Houbraken J."/>
            <person name="Oakley B."/>
            <person name="Pocsi I."/>
            <person name="Scazzocchio C."/>
            <person name="Seiboth B."/>
            <person name="vanKuyk P.A."/>
            <person name="Wortman J."/>
            <person name="Dyer P.S."/>
            <person name="Grigoriev I.V."/>
        </authorList>
    </citation>
    <scope>NUCLEOTIDE SEQUENCE [LARGE SCALE GENOMIC DNA]</scope>
    <source>
        <strain evidence="14">CBS 583.65</strain>
    </source>
</reference>
<protein>
    <recommendedName>
        <fullName evidence="15">N-acetyltransferase domain-containing protein</fullName>
    </recommendedName>
</protein>
<feature type="compositionally biased region" description="Polar residues" evidence="10">
    <location>
        <begin position="714"/>
        <end position="734"/>
    </location>
</feature>
<feature type="compositionally biased region" description="Polar residues" evidence="10">
    <location>
        <begin position="46"/>
        <end position="71"/>
    </location>
</feature>
<keyword evidence="9" id="KW-0012">Acyltransferase</keyword>
<feature type="compositionally biased region" description="Basic residues" evidence="10">
    <location>
        <begin position="687"/>
        <end position="697"/>
    </location>
</feature>
<dbReference type="AlphaFoldDB" id="A0A1L9PGN3"/>
<feature type="compositionally biased region" description="Low complexity" evidence="10">
    <location>
        <begin position="395"/>
        <end position="409"/>
    </location>
</feature>
<keyword evidence="6" id="KW-0862">Zinc</keyword>
<evidence type="ECO:0000256" key="5">
    <source>
        <dbReference type="ARBA" id="ARBA00022771"/>
    </source>
</evidence>
<evidence type="ECO:0000256" key="10">
    <source>
        <dbReference type="SAM" id="MobiDB-lite"/>
    </source>
</evidence>
<dbReference type="GO" id="GO:0008270">
    <property type="term" value="F:zinc ion binding"/>
    <property type="evidence" value="ECO:0007669"/>
    <property type="project" value="UniProtKB-KW"/>
</dbReference>
<dbReference type="Pfam" id="PF13880">
    <property type="entry name" value="Acetyltransf_13"/>
    <property type="match status" value="1"/>
</dbReference>
<feature type="compositionally biased region" description="Low complexity" evidence="10">
    <location>
        <begin position="497"/>
        <end position="511"/>
    </location>
</feature>
<feature type="compositionally biased region" description="Polar residues" evidence="10">
    <location>
        <begin position="619"/>
        <end position="637"/>
    </location>
</feature>
<feature type="region of interest" description="Disordered" evidence="10">
    <location>
        <begin position="388"/>
        <end position="834"/>
    </location>
</feature>
<evidence type="ECO:0000256" key="9">
    <source>
        <dbReference type="ARBA" id="ARBA00023315"/>
    </source>
</evidence>
<name>A0A1L9PGN3_ASPVE</name>
<dbReference type="STRING" id="1036611.A0A1L9PGN3"/>
<dbReference type="Proteomes" id="UP000184073">
    <property type="component" value="Unassembled WGS sequence"/>
</dbReference>
<dbReference type="GO" id="GO:0000785">
    <property type="term" value="C:chromatin"/>
    <property type="evidence" value="ECO:0007669"/>
    <property type="project" value="TreeGrafter"/>
</dbReference>
<feature type="compositionally biased region" description="Pro residues" evidence="10">
    <location>
        <begin position="75"/>
        <end position="87"/>
    </location>
</feature>
<feature type="domain" description="N-acetyltransferase ESCO zinc-finger" evidence="11">
    <location>
        <begin position="144"/>
        <end position="181"/>
    </location>
</feature>
<feature type="compositionally biased region" description="Basic and acidic residues" evidence="10">
    <location>
        <begin position="462"/>
        <end position="478"/>
    </location>
</feature>
<evidence type="ECO:0000256" key="8">
    <source>
        <dbReference type="ARBA" id="ARBA00023306"/>
    </source>
</evidence>
<evidence type="ECO:0000256" key="1">
    <source>
        <dbReference type="ARBA" id="ARBA00004123"/>
    </source>
</evidence>
<dbReference type="Pfam" id="PF13878">
    <property type="entry name" value="zf-C2H2_3"/>
    <property type="match status" value="1"/>
</dbReference>
<feature type="compositionally biased region" description="Polar residues" evidence="10">
    <location>
        <begin position="538"/>
        <end position="550"/>
    </location>
</feature>
<evidence type="ECO:0000256" key="7">
    <source>
        <dbReference type="ARBA" id="ARBA00023242"/>
    </source>
</evidence>
<dbReference type="PANTHER" id="PTHR45884">
    <property type="entry name" value="N-ACETYLTRANSFERASE ECO"/>
    <property type="match status" value="1"/>
</dbReference>
<feature type="compositionally biased region" description="Polar residues" evidence="10">
    <location>
        <begin position="659"/>
        <end position="668"/>
    </location>
</feature>
<dbReference type="RefSeq" id="XP_040666442.1">
    <property type="nucleotide sequence ID" value="XM_040815562.1"/>
</dbReference>
<dbReference type="PANTHER" id="PTHR45884:SF2">
    <property type="entry name" value="N-ACETYLTRANSFERASE ECO"/>
    <property type="match status" value="1"/>
</dbReference>
<keyword evidence="3" id="KW-0808">Transferase</keyword>
<feature type="compositionally biased region" description="Polar residues" evidence="10">
    <location>
        <begin position="802"/>
        <end position="812"/>
    </location>
</feature>
<keyword evidence="14" id="KW-1185">Reference proteome</keyword>
<dbReference type="InterPro" id="IPR028009">
    <property type="entry name" value="ESCO_Acetyltransf_dom"/>
</dbReference>
<dbReference type="EMBL" id="KV878127">
    <property type="protein sequence ID" value="OJJ00680.1"/>
    <property type="molecule type" value="Genomic_DNA"/>
</dbReference>
<feature type="domain" description="N-acetyltransferase ESCO acetyl-transferase" evidence="12">
    <location>
        <begin position="318"/>
        <end position="386"/>
    </location>
</feature>
<evidence type="ECO:0000256" key="3">
    <source>
        <dbReference type="ARBA" id="ARBA00022679"/>
    </source>
</evidence>
<proteinExistence type="inferred from homology"/>
<feature type="compositionally biased region" description="Polar residues" evidence="10">
    <location>
        <begin position="105"/>
        <end position="122"/>
    </location>
</feature>
<keyword evidence="7" id="KW-0539">Nucleus</keyword>
<dbReference type="GO" id="GO:0005634">
    <property type="term" value="C:nucleus"/>
    <property type="evidence" value="ECO:0007669"/>
    <property type="project" value="UniProtKB-SubCell"/>
</dbReference>
<evidence type="ECO:0000256" key="6">
    <source>
        <dbReference type="ARBA" id="ARBA00022833"/>
    </source>
</evidence>
<comment type="similarity">
    <text evidence="2">Belongs to the acetyltransferase family. ECO subfamily.</text>
</comment>
<dbReference type="GO" id="GO:0007064">
    <property type="term" value="P:mitotic sister chromatid cohesion"/>
    <property type="evidence" value="ECO:0007669"/>
    <property type="project" value="TreeGrafter"/>
</dbReference>
<evidence type="ECO:0000313" key="13">
    <source>
        <dbReference type="EMBL" id="OJJ00680.1"/>
    </source>
</evidence>
<evidence type="ECO:0000259" key="12">
    <source>
        <dbReference type="Pfam" id="PF13880"/>
    </source>
</evidence>
<feature type="compositionally biased region" description="Low complexity" evidence="10">
    <location>
        <begin position="698"/>
        <end position="712"/>
    </location>
</feature>